<dbReference type="Gramene" id="ONK62607">
    <property type="protein sequence ID" value="ONK62607"/>
    <property type="gene ID" value="A4U43_C07F5860"/>
</dbReference>
<sequence length="230" mass="25324">MPSPSARLCQPPRLLDALWSDSCQAGPHPVLRPQCKFNRNAEWRSADGQSEINAEGLSRFIGWVSSSKGNLTTISRQKLKFKSQVEVQNRGEIKRIELNNKGRSQVEVVKSHQTLARVQLLMEAPLQVQTTSMTAAGGAVFQKSRLFHQLEEIVNLSEGQAMTTSQLTDRQDAEGSALMHEGTPVWGSGTTRSQYKYRDESTCYLRAINTAGGLVMVDTKSATCANIAEA</sequence>
<accession>A0A5P1EBN5</accession>
<name>A0A5P1EBN5_ASPOF</name>
<evidence type="ECO:0000313" key="1">
    <source>
        <dbReference type="EMBL" id="ONK62607.1"/>
    </source>
</evidence>
<reference evidence="2" key="1">
    <citation type="journal article" date="2017" name="Nat. Commun.">
        <title>The asparagus genome sheds light on the origin and evolution of a young Y chromosome.</title>
        <authorList>
            <person name="Harkess A."/>
            <person name="Zhou J."/>
            <person name="Xu C."/>
            <person name="Bowers J.E."/>
            <person name="Van der Hulst R."/>
            <person name="Ayyampalayam S."/>
            <person name="Mercati F."/>
            <person name="Riccardi P."/>
            <person name="McKain M.R."/>
            <person name="Kakrana A."/>
            <person name="Tang H."/>
            <person name="Ray J."/>
            <person name="Groenendijk J."/>
            <person name="Arikit S."/>
            <person name="Mathioni S.M."/>
            <person name="Nakano M."/>
            <person name="Shan H."/>
            <person name="Telgmann-Rauber A."/>
            <person name="Kanno A."/>
            <person name="Yue Z."/>
            <person name="Chen H."/>
            <person name="Li W."/>
            <person name="Chen Y."/>
            <person name="Xu X."/>
            <person name="Zhang Y."/>
            <person name="Luo S."/>
            <person name="Chen H."/>
            <person name="Gao J."/>
            <person name="Mao Z."/>
            <person name="Pires J.C."/>
            <person name="Luo M."/>
            <person name="Kudrna D."/>
            <person name="Wing R.A."/>
            <person name="Meyers B.C."/>
            <person name="Yi K."/>
            <person name="Kong H."/>
            <person name="Lavrijsen P."/>
            <person name="Sunseri F."/>
            <person name="Falavigna A."/>
            <person name="Ye Y."/>
            <person name="Leebens-Mack J.H."/>
            <person name="Chen G."/>
        </authorList>
    </citation>
    <scope>NUCLEOTIDE SEQUENCE [LARGE SCALE GENOMIC DNA]</scope>
    <source>
        <strain evidence="2">cv. DH0086</strain>
    </source>
</reference>
<dbReference type="Proteomes" id="UP000243459">
    <property type="component" value="Chromosome 7"/>
</dbReference>
<organism evidence="1 2">
    <name type="scientific">Asparagus officinalis</name>
    <name type="common">Garden asparagus</name>
    <dbReference type="NCBI Taxonomy" id="4686"/>
    <lineage>
        <taxon>Eukaryota</taxon>
        <taxon>Viridiplantae</taxon>
        <taxon>Streptophyta</taxon>
        <taxon>Embryophyta</taxon>
        <taxon>Tracheophyta</taxon>
        <taxon>Spermatophyta</taxon>
        <taxon>Magnoliopsida</taxon>
        <taxon>Liliopsida</taxon>
        <taxon>Asparagales</taxon>
        <taxon>Asparagaceae</taxon>
        <taxon>Asparagoideae</taxon>
        <taxon>Asparagus</taxon>
    </lineage>
</organism>
<protein>
    <submittedName>
        <fullName evidence="1">Uncharacterized protein</fullName>
    </submittedName>
</protein>
<dbReference type="EMBL" id="CM007387">
    <property type="protein sequence ID" value="ONK62607.1"/>
    <property type="molecule type" value="Genomic_DNA"/>
</dbReference>
<dbReference type="InterPro" id="IPR021102">
    <property type="entry name" value="PNGase_A"/>
</dbReference>
<gene>
    <name evidence="1" type="ORF">A4U43_C07F5860</name>
</gene>
<evidence type="ECO:0000313" key="2">
    <source>
        <dbReference type="Proteomes" id="UP000243459"/>
    </source>
</evidence>
<dbReference type="OMA" id="KSATCAN"/>
<dbReference type="PANTHER" id="PTHR31104">
    <property type="entry name" value="PEPTIDE-N4-(N-ACETYL-BETA-GLUCOSAMINYL)ASPARAGINE AMIDASE A PROTEIN"/>
    <property type="match status" value="1"/>
</dbReference>
<keyword evidence="2" id="KW-1185">Reference proteome</keyword>
<proteinExistence type="predicted"/>
<dbReference type="AlphaFoldDB" id="A0A5P1EBN5"/>